<dbReference type="PROSITE" id="PS51257">
    <property type="entry name" value="PROKAR_LIPOPROTEIN"/>
    <property type="match status" value="1"/>
</dbReference>
<dbReference type="Pfam" id="PF09084">
    <property type="entry name" value="NMT1"/>
    <property type="match status" value="1"/>
</dbReference>
<evidence type="ECO:0000259" key="1">
    <source>
        <dbReference type="Pfam" id="PF09084"/>
    </source>
</evidence>
<dbReference type="EMBL" id="CP099799">
    <property type="protein sequence ID" value="USS00924.1"/>
    <property type="molecule type" value="Genomic_DNA"/>
</dbReference>
<evidence type="ECO:0000313" key="5">
    <source>
        <dbReference type="Proteomes" id="UP001055437"/>
    </source>
</evidence>
<dbReference type="PANTHER" id="PTHR30024:SF46">
    <property type="entry name" value="ABC TRANSPORTER, SUBSTRATE-BINDING LIPOPROTEIN"/>
    <property type="match status" value="1"/>
</dbReference>
<proteinExistence type="predicted"/>
<reference evidence="2 4" key="1">
    <citation type="submission" date="2017-09" db="EMBL/GenBank/DDBJ databases">
        <authorList>
            <person name="Thomas P."/>
            <person name="Seyboldt C."/>
        </authorList>
    </citation>
    <scope>NUCLEOTIDE SEQUENCE [LARGE SCALE GENOMIC DNA]</scope>
    <source>
        <strain evidence="2 4">DSM 7534</strain>
    </source>
</reference>
<dbReference type="AlphaFoldDB" id="A0A9N7JKP5"/>
<dbReference type="InterPro" id="IPR015168">
    <property type="entry name" value="SsuA/THI5"/>
</dbReference>
<dbReference type="SUPFAM" id="SSF53850">
    <property type="entry name" value="Periplasmic binding protein-like II"/>
    <property type="match status" value="1"/>
</dbReference>
<evidence type="ECO:0000313" key="4">
    <source>
        <dbReference type="Proteomes" id="UP000280586"/>
    </source>
</evidence>
<reference evidence="3" key="2">
    <citation type="submission" date="2022-06" db="EMBL/GenBank/DDBJ databases">
        <authorList>
            <person name="Holder M.E."/>
            <person name="Ajami N.J."/>
            <person name="Petrosino J.F."/>
        </authorList>
    </citation>
    <scope>NUCLEOTIDE SEQUENCE</scope>
    <source>
        <strain evidence="3">RMA 8861</strain>
    </source>
</reference>
<name>A0A9N7JKP5_CLOSE</name>
<sequence length="319" mass="35695">MRKKFSIVISIFLLIGLISCKASKMDLKKVYIILPDGLPAIATSKFIDDNESKSENKFNIALQKTPDALVAEILKGEAEIAVVPSNLALQAYKKGLDYKVVGTVGWGSMYLISTEEINDVSDLNGKEIYNTGKGLTPDIICREILNSKGIDDKKINYSYVNAASELAPMIINNKAKIAVVPEPALSTILAKKPDTKILLDLNLEWKNLKNVDKGYPQSTILIKESFYKDNKKLCNEILDKIKNSIEWVNSNSNDVSGICEKNSITVNKVTLDKALERGNLKYYSIDESKNEYKIYFESIDKITETQEGKVDYEKIFIEG</sequence>
<organism evidence="2 4">
    <name type="scientific">Clostridium septicum</name>
    <dbReference type="NCBI Taxonomy" id="1504"/>
    <lineage>
        <taxon>Bacteria</taxon>
        <taxon>Bacillati</taxon>
        <taxon>Bacillota</taxon>
        <taxon>Clostridia</taxon>
        <taxon>Eubacteriales</taxon>
        <taxon>Clostridiaceae</taxon>
        <taxon>Clostridium</taxon>
    </lineage>
</organism>
<dbReference type="EMBL" id="CP023671">
    <property type="protein sequence ID" value="AYE34334.1"/>
    <property type="molecule type" value="Genomic_DNA"/>
</dbReference>
<dbReference type="PANTHER" id="PTHR30024">
    <property type="entry name" value="ALIPHATIC SULFONATES-BINDING PROTEIN-RELATED"/>
    <property type="match status" value="1"/>
</dbReference>
<accession>A0A9N7JKP5</accession>
<dbReference type="Proteomes" id="UP000280586">
    <property type="component" value="Chromosome"/>
</dbReference>
<dbReference type="GeneID" id="303560565"/>
<dbReference type="PIRSF" id="PIRSF027386">
    <property type="entry name" value="UCP027386_ABC_sbc_TM0202"/>
    <property type="match status" value="1"/>
</dbReference>
<evidence type="ECO:0000313" key="3">
    <source>
        <dbReference type="EMBL" id="USS00924.1"/>
    </source>
</evidence>
<evidence type="ECO:0000313" key="2">
    <source>
        <dbReference type="EMBL" id="AYE34334.1"/>
    </source>
</evidence>
<protein>
    <submittedName>
        <fullName evidence="3">ABC transporter substrate-binding protein</fullName>
    </submittedName>
</protein>
<dbReference type="Proteomes" id="UP001055437">
    <property type="component" value="Chromosome"/>
</dbReference>
<dbReference type="KEGG" id="csep:CP523_07740"/>
<feature type="domain" description="SsuA/THI5-like" evidence="1">
    <location>
        <begin position="65"/>
        <end position="249"/>
    </location>
</feature>
<keyword evidence="5" id="KW-1185">Reference proteome</keyword>
<dbReference type="InterPro" id="IPR027024">
    <property type="entry name" value="UCP027386_ABC_sbc_TM0202"/>
</dbReference>
<gene>
    <name evidence="2" type="ORF">CP523_07740</name>
    <name evidence="3" type="ORF">NH397_00080</name>
</gene>
<dbReference type="RefSeq" id="WP_120140750.1">
    <property type="nucleotide sequence ID" value="NZ_CP023671.1"/>
</dbReference>
<dbReference type="Gene3D" id="3.40.190.10">
    <property type="entry name" value="Periplasmic binding protein-like II"/>
    <property type="match status" value="2"/>
</dbReference>